<evidence type="ECO:0000259" key="1">
    <source>
        <dbReference type="Pfam" id="PF03551"/>
    </source>
</evidence>
<evidence type="ECO:0000313" key="2">
    <source>
        <dbReference type="EMBL" id="TVT26959.1"/>
    </source>
</evidence>
<dbReference type="PANTHER" id="PTHR33169">
    <property type="entry name" value="PADR-FAMILY TRANSCRIPTIONAL REGULATOR"/>
    <property type="match status" value="1"/>
</dbReference>
<name>A0A558ARS5_9STAP</name>
<keyword evidence="3" id="KW-1185">Reference proteome</keyword>
<gene>
    <name evidence="2" type="ORF">FO441_10690</name>
</gene>
<dbReference type="AlphaFoldDB" id="A0A558ARS5"/>
<dbReference type="InterPro" id="IPR052509">
    <property type="entry name" value="Metal_resp_DNA-bind_regulator"/>
</dbReference>
<dbReference type="OrthoDB" id="9791785at2"/>
<dbReference type="InterPro" id="IPR036388">
    <property type="entry name" value="WH-like_DNA-bd_sf"/>
</dbReference>
<feature type="domain" description="Transcription regulator PadR N-terminal" evidence="1">
    <location>
        <begin position="15"/>
        <end position="87"/>
    </location>
</feature>
<dbReference type="InterPro" id="IPR005149">
    <property type="entry name" value="Tscrpt_reg_PadR_N"/>
</dbReference>
<dbReference type="Pfam" id="PF03551">
    <property type="entry name" value="PadR"/>
    <property type="match status" value="1"/>
</dbReference>
<dbReference type="Gene3D" id="1.10.10.10">
    <property type="entry name" value="Winged helix-like DNA-binding domain superfamily/Winged helix DNA-binding domain"/>
    <property type="match status" value="1"/>
</dbReference>
<reference evidence="2 3" key="1">
    <citation type="submission" date="2019-07" db="EMBL/GenBank/DDBJ databases">
        <title>Salinicoccus cyprini sp. nov., isolated from gastro-intestinal tract of mirror carp, Cyprinus carpio var. specularis, collected from Gobind Sagar Reservoir, Himachal Pradesh, India.</title>
        <authorList>
            <person name="Talwar C."/>
            <person name="Singh A.K."/>
            <person name="Lal R."/>
            <person name="Negi R.K."/>
        </authorList>
    </citation>
    <scope>NUCLEOTIDE SEQUENCE [LARGE SCALE GENOMIC DNA]</scope>
    <source>
        <strain evidence="2 3">CT19</strain>
    </source>
</reference>
<dbReference type="SUPFAM" id="SSF46785">
    <property type="entry name" value="Winged helix' DNA-binding domain"/>
    <property type="match status" value="1"/>
</dbReference>
<organism evidence="2 3">
    <name type="scientific">Salinicoccus cyprini</name>
    <dbReference type="NCBI Taxonomy" id="2493691"/>
    <lineage>
        <taxon>Bacteria</taxon>
        <taxon>Bacillati</taxon>
        <taxon>Bacillota</taxon>
        <taxon>Bacilli</taxon>
        <taxon>Bacillales</taxon>
        <taxon>Staphylococcaceae</taxon>
        <taxon>Salinicoccus</taxon>
    </lineage>
</organism>
<proteinExistence type="predicted"/>
<dbReference type="PANTHER" id="PTHR33169:SF14">
    <property type="entry name" value="TRANSCRIPTIONAL REGULATOR RV3488"/>
    <property type="match status" value="1"/>
</dbReference>
<protein>
    <submittedName>
        <fullName evidence="2">PadR family transcriptional regulator</fullName>
    </submittedName>
</protein>
<dbReference type="InterPro" id="IPR036390">
    <property type="entry name" value="WH_DNA-bd_sf"/>
</dbReference>
<evidence type="ECO:0000313" key="3">
    <source>
        <dbReference type="Proteomes" id="UP000315103"/>
    </source>
</evidence>
<accession>A0A558ARS5</accession>
<dbReference type="Proteomes" id="UP000315103">
    <property type="component" value="Unassembled WGS sequence"/>
</dbReference>
<comment type="caution">
    <text evidence="2">The sequence shown here is derived from an EMBL/GenBank/DDBJ whole genome shotgun (WGS) entry which is preliminary data.</text>
</comment>
<sequence length="116" mass="13666">MLKSQMLKGILEGCILKLIEKETLYGYDIIFRLKEFNLSMVSEGSIYPLLHKLQKAGYITGRRVKSAEGPMRKYYKITEAGKEYLEEFELHWQELDDAVNQIFEEDPNDYPARKRI</sequence>
<dbReference type="EMBL" id="VMSJ01000005">
    <property type="protein sequence ID" value="TVT26959.1"/>
    <property type="molecule type" value="Genomic_DNA"/>
</dbReference>